<dbReference type="SUPFAM" id="SSF55120">
    <property type="entry name" value="Pseudouridine synthase"/>
    <property type="match status" value="1"/>
</dbReference>
<sequence>LDQYTAGLLVIAHGKGTAAQLALQFASRKVIKQYMAVVQGVMEAPCAIDQPLDERTAMSSVTPLANNGRQTLVQVDIQTGRKHQIRRHLMHVGHPLAGDRLYGNDASVPLQLLAWHLAFDCPATGEPQVFRLNADQQLRLTQPGDLG</sequence>
<dbReference type="GO" id="GO:0003723">
    <property type="term" value="F:RNA binding"/>
    <property type="evidence" value="ECO:0007669"/>
    <property type="project" value="InterPro"/>
</dbReference>
<dbReference type="InterPro" id="IPR020103">
    <property type="entry name" value="PsdUridine_synth_cat_dom_sf"/>
</dbReference>
<protein>
    <submittedName>
        <fullName evidence="3">RNA pseudouridine synthase</fullName>
    </submittedName>
</protein>
<evidence type="ECO:0000313" key="3">
    <source>
        <dbReference type="EMBL" id="NQV66730.1"/>
    </source>
</evidence>
<comment type="caution">
    <text evidence="3">The sequence shown here is derived from an EMBL/GenBank/DDBJ whole genome shotgun (WGS) entry which is preliminary data.</text>
</comment>
<dbReference type="GO" id="GO:0009982">
    <property type="term" value="F:pseudouridine synthase activity"/>
    <property type="evidence" value="ECO:0007669"/>
    <property type="project" value="InterPro"/>
</dbReference>
<dbReference type="CDD" id="cd02869">
    <property type="entry name" value="PseudoU_synth_RluA_like"/>
    <property type="match status" value="1"/>
</dbReference>
<feature type="non-terminal residue" evidence="3">
    <location>
        <position position="1"/>
    </location>
</feature>
<dbReference type="Pfam" id="PF00849">
    <property type="entry name" value="PseudoU_synth_2"/>
    <property type="match status" value="1"/>
</dbReference>
<comment type="similarity">
    <text evidence="1">Belongs to the pseudouridine synthase RluA family.</text>
</comment>
<feature type="domain" description="Pseudouridine synthase RsuA/RluA-like" evidence="2">
    <location>
        <begin position="1"/>
        <end position="90"/>
    </location>
</feature>
<dbReference type="GO" id="GO:0000455">
    <property type="term" value="P:enzyme-directed rRNA pseudouridine synthesis"/>
    <property type="evidence" value="ECO:0007669"/>
    <property type="project" value="TreeGrafter"/>
</dbReference>
<proteinExistence type="inferred from homology"/>
<dbReference type="EMBL" id="JABMOJ010000569">
    <property type="protein sequence ID" value="NQV66730.1"/>
    <property type="molecule type" value="Genomic_DNA"/>
</dbReference>
<name>A0A972W2F4_9GAMM</name>
<evidence type="ECO:0000256" key="1">
    <source>
        <dbReference type="ARBA" id="ARBA00010876"/>
    </source>
</evidence>
<dbReference type="AlphaFoldDB" id="A0A972W2F4"/>
<organism evidence="3 4">
    <name type="scientific">SAR86 cluster bacterium</name>
    <dbReference type="NCBI Taxonomy" id="2030880"/>
    <lineage>
        <taxon>Bacteria</taxon>
        <taxon>Pseudomonadati</taxon>
        <taxon>Pseudomonadota</taxon>
        <taxon>Gammaproteobacteria</taxon>
        <taxon>SAR86 cluster</taxon>
    </lineage>
</organism>
<dbReference type="PANTHER" id="PTHR21600">
    <property type="entry name" value="MITOCHONDRIAL RNA PSEUDOURIDINE SYNTHASE"/>
    <property type="match status" value="1"/>
</dbReference>
<dbReference type="InterPro" id="IPR006145">
    <property type="entry name" value="PsdUridine_synth_RsuA/RluA"/>
</dbReference>
<accession>A0A972W2F4</accession>
<gene>
    <name evidence="3" type="ORF">HQ497_15330</name>
</gene>
<dbReference type="PANTHER" id="PTHR21600:SF87">
    <property type="entry name" value="RNA PSEUDOURIDYLATE SYNTHASE DOMAIN-CONTAINING PROTEIN 1"/>
    <property type="match status" value="1"/>
</dbReference>
<dbReference type="InterPro" id="IPR050188">
    <property type="entry name" value="RluA_PseudoU_synthase"/>
</dbReference>
<dbReference type="Proteomes" id="UP000754644">
    <property type="component" value="Unassembled WGS sequence"/>
</dbReference>
<evidence type="ECO:0000313" key="4">
    <source>
        <dbReference type="Proteomes" id="UP000754644"/>
    </source>
</evidence>
<dbReference type="GO" id="GO:0140098">
    <property type="term" value="F:catalytic activity, acting on RNA"/>
    <property type="evidence" value="ECO:0007669"/>
    <property type="project" value="UniProtKB-ARBA"/>
</dbReference>
<reference evidence="3" key="1">
    <citation type="submission" date="2020-05" db="EMBL/GenBank/DDBJ databases">
        <title>Sulfur intermediates as new biogeochemical hubs in an aquatic model microbial ecosystem.</title>
        <authorList>
            <person name="Vigneron A."/>
        </authorList>
    </citation>
    <scope>NUCLEOTIDE SEQUENCE</scope>
    <source>
        <strain evidence="3">Bin.250</strain>
    </source>
</reference>
<dbReference type="Gene3D" id="3.30.2350.10">
    <property type="entry name" value="Pseudouridine synthase"/>
    <property type="match status" value="1"/>
</dbReference>
<evidence type="ECO:0000259" key="2">
    <source>
        <dbReference type="Pfam" id="PF00849"/>
    </source>
</evidence>